<name>X1VVE5_9ZZZZ</name>
<accession>X1VVE5</accession>
<dbReference type="AlphaFoldDB" id="X1VVE5"/>
<evidence type="ECO:0000313" key="2">
    <source>
        <dbReference type="EMBL" id="GAJ14530.1"/>
    </source>
</evidence>
<feature type="transmembrane region" description="Helical" evidence="1">
    <location>
        <begin position="130"/>
        <end position="149"/>
    </location>
</feature>
<feature type="non-terminal residue" evidence="2">
    <location>
        <position position="1"/>
    </location>
</feature>
<dbReference type="EMBL" id="BARW01029922">
    <property type="protein sequence ID" value="GAJ14530.1"/>
    <property type="molecule type" value="Genomic_DNA"/>
</dbReference>
<protein>
    <submittedName>
        <fullName evidence="2">Uncharacterized protein</fullName>
    </submittedName>
</protein>
<keyword evidence="1" id="KW-0812">Transmembrane</keyword>
<sequence length="198" mass="21394">EFALGKPMPAISQALYVRGQAAPPYVGEWLEISRQRYPDADQDWDDAQLITAEAKIGEQMSLYDALAIEQMVREKISEEGGAPLESRILSRLERLPSGQELFTYKVEHAAHASPIVWAAVIAFIAANWKAILIVIGVAALTVAAITFTIKGVNIIWKAGGKVEDFVEELPPVAVAAGLGIALLLLLFVAGTGRKKETA</sequence>
<feature type="transmembrane region" description="Helical" evidence="1">
    <location>
        <begin position="169"/>
        <end position="189"/>
    </location>
</feature>
<keyword evidence="1" id="KW-0472">Membrane</keyword>
<reference evidence="2" key="1">
    <citation type="journal article" date="2014" name="Front. Microbiol.">
        <title>High frequency of phylogenetically diverse reductive dehalogenase-homologous genes in deep subseafloor sedimentary metagenomes.</title>
        <authorList>
            <person name="Kawai M."/>
            <person name="Futagami T."/>
            <person name="Toyoda A."/>
            <person name="Takaki Y."/>
            <person name="Nishi S."/>
            <person name="Hori S."/>
            <person name="Arai W."/>
            <person name="Tsubouchi T."/>
            <person name="Morono Y."/>
            <person name="Uchiyama I."/>
            <person name="Ito T."/>
            <person name="Fujiyama A."/>
            <person name="Inagaki F."/>
            <person name="Takami H."/>
        </authorList>
    </citation>
    <scope>NUCLEOTIDE SEQUENCE</scope>
    <source>
        <strain evidence="2">Expedition CK06-06</strain>
    </source>
</reference>
<evidence type="ECO:0000256" key="1">
    <source>
        <dbReference type="SAM" id="Phobius"/>
    </source>
</evidence>
<organism evidence="2">
    <name type="scientific">marine sediment metagenome</name>
    <dbReference type="NCBI Taxonomy" id="412755"/>
    <lineage>
        <taxon>unclassified sequences</taxon>
        <taxon>metagenomes</taxon>
        <taxon>ecological metagenomes</taxon>
    </lineage>
</organism>
<gene>
    <name evidence="2" type="ORF">S12H4_47965</name>
</gene>
<keyword evidence="1" id="KW-1133">Transmembrane helix</keyword>
<comment type="caution">
    <text evidence="2">The sequence shown here is derived from an EMBL/GenBank/DDBJ whole genome shotgun (WGS) entry which is preliminary data.</text>
</comment>
<proteinExistence type="predicted"/>